<dbReference type="Proteomes" id="UP001062846">
    <property type="component" value="Chromosome 5"/>
</dbReference>
<evidence type="ECO:0000313" key="2">
    <source>
        <dbReference type="Proteomes" id="UP001062846"/>
    </source>
</evidence>
<protein>
    <submittedName>
        <fullName evidence="1">Uncharacterized protein</fullName>
    </submittedName>
</protein>
<evidence type="ECO:0000313" key="1">
    <source>
        <dbReference type="EMBL" id="KAI8554633.1"/>
    </source>
</evidence>
<keyword evidence="2" id="KW-1185">Reference proteome</keyword>
<proteinExistence type="predicted"/>
<gene>
    <name evidence="1" type="ORF">RHMOL_Rhmol05G0113000</name>
</gene>
<name>A0ACC0NQ69_RHOML</name>
<dbReference type="EMBL" id="CM046392">
    <property type="protein sequence ID" value="KAI8554633.1"/>
    <property type="molecule type" value="Genomic_DNA"/>
</dbReference>
<organism evidence="1 2">
    <name type="scientific">Rhododendron molle</name>
    <name type="common">Chinese azalea</name>
    <name type="synonym">Azalea mollis</name>
    <dbReference type="NCBI Taxonomy" id="49168"/>
    <lineage>
        <taxon>Eukaryota</taxon>
        <taxon>Viridiplantae</taxon>
        <taxon>Streptophyta</taxon>
        <taxon>Embryophyta</taxon>
        <taxon>Tracheophyta</taxon>
        <taxon>Spermatophyta</taxon>
        <taxon>Magnoliopsida</taxon>
        <taxon>eudicotyledons</taxon>
        <taxon>Gunneridae</taxon>
        <taxon>Pentapetalae</taxon>
        <taxon>asterids</taxon>
        <taxon>Ericales</taxon>
        <taxon>Ericaceae</taxon>
        <taxon>Ericoideae</taxon>
        <taxon>Rhodoreae</taxon>
        <taxon>Rhododendron</taxon>
    </lineage>
</organism>
<accession>A0ACC0NQ69</accession>
<sequence>MSPFLSNPPKLDTTNHLPRLTSAAVRIWKLEEIRISNLSPSPITLCETLRSTTNRKASMKIQRCSRRRFKMQFETDDSRISRFMGTITSFQVATPLLASFALEAAPVVKVPPCHEGKRWESNGLSLRYSQGHMHNFSQIGVTIHLCVPSCVLIQILTVDGSVEPFRFLRVRTIVGRDSGFLIYKASSVFLDRYSDLLPTGGMHEWYLKKDLAVWLEGVYFWSFLHCSFEGMCFALLVCETCSHREYQRIDDKVVPVGYQQCVCCLSWLCSRLLPCLSQISVYGIPDKGCYSSVFSFANFDSTVDFSGLVGSCVFVLGEVNAETIAQLGDPKQAICDAVQKHNIDLLVLSDTKLGKIQRFISVILFRKKRLVGRLNREIETPFLNEKICAFTEIIVLGYGMNAISYLAGTCSVVNHAHVNGTCTFSNARYPLKPDTHVRVREGLRDQNRKMSNATLGCTEANRNRPKFTMPPSLDLREFQDNLSTHFRPLQRNFQFWVRDSFIWESLLQQIAVISDAYNSHKRRRKRMSYNSSWRRKLRRKRRRGRRRKRKLRGRRSCWRRREVQVLPIFNIPKTMLQVYGHSVYCVNAIENKIHEGFSSATGILTSCNDKNGIRMIWCHHIVPKFNVSFPCGCMQELFQGYYFCQEREDFFQQAKPYKDHLTILRLAGCKIERVYRNCSIIDADGADLGLYRKSHIPDGPGYQEIYFNPGDTGLRFSILNCKNWSCNLLGSVVSRDSSSYGSPGCRNLKILDLILVITGSESWKGMPEPIWCLVCFCNDAMMPGVVDAAALAVNGQCLRWYVTCSNRLCSYVLRPDLCFSDKCLRTVITFEAERGYRNALCNNMRFKNFLFPRVSKLCSNQNIRLQKSCLWKQIGKNAKTAQATKRYYQGQASLYLPACQCCYLMSDLVGGYLNPSQLEIPFSSEIPDIQKQGVSVLMGYNGLQDLIESAQKESVMNLKDGMGDYEVSLACKQFPSILFGCSPPIELYDDGLLSSEICKEFLSSSVGMKWVNPDSPSESWTSLYPCLPDVNPSFLREESANYLPLSSERLNLEAEQTQMYNSLWRNLPLELGLRLTKRLRNLPLELGLRLTIDEQAASAELILDKSISFIPRLTKRQFGQASTWWVL</sequence>
<comment type="caution">
    <text evidence="1">The sequence shown here is derived from an EMBL/GenBank/DDBJ whole genome shotgun (WGS) entry which is preliminary data.</text>
</comment>
<reference evidence="1" key="1">
    <citation type="submission" date="2022-02" db="EMBL/GenBank/DDBJ databases">
        <title>Plant Genome Project.</title>
        <authorList>
            <person name="Zhang R.-G."/>
        </authorList>
    </citation>
    <scope>NUCLEOTIDE SEQUENCE</scope>
    <source>
        <strain evidence="1">AT1</strain>
    </source>
</reference>